<feature type="region of interest" description="Disordered" evidence="1">
    <location>
        <begin position="134"/>
        <end position="162"/>
    </location>
</feature>
<organism evidence="2 3">
    <name type="scientific">Helianthus annuus</name>
    <name type="common">Common sunflower</name>
    <dbReference type="NCBI Taxonomy" id="4232"/>
    <lineage>
        <taxon>Eukaryota</taxon>
        <taxon>Viridiplantae</taxon>
        <taxon>Streptophyta</taxon>
        <taxon>Embryophyta</taxon>
        <taxon>Tracheophyta</taxon>
        <taxon>Spermatophyta</taxon>
        <taxon>Magnoliopsida</taxon>
        <taxon>eudicotyledons</taxon>
        <taxon>Gunneridae</taxon>
        <taxon>Pentapetalae</taxon>
        <taxon>asterids</taxon>
        <taxon>campanulids</taxon>
        <taxon>Asterales</taxon>
        <taxon>Asteraceae</taxon>
        <taxon>Asteroideae</taxon>
        <taxon>Heliantheae alliance</taxon>
        <taxon>Heliantheae</taxon>
        <taxon>Helianthus</taxon>
    </lineage>
</organism>
<evidence type="ECO:0000313" key="3">
    <source>
        <dbReference type="Proteomes" id="UP000215914"/>
    </source>
</evidence>
<reference evidence="2" key="1">
    <citation type="journal article" date="2017" name="Nature">
        <title>The sunflower genome provides insights into oil metabolism, flowering and Asterid evolution.</title>
        <authorList>
            <person name="Badouin H."/>
            <person name="Gouzy J."/>
            <person name="Grassa C.J."/>
            <person name="Murat F."/>
            <person name="Staton S.E."/>
            <person name="Cottret L."/>
            <person name="Lelandais-Briere C."/>
            <person name="Owens G.L."/>
            <person name="Carrere S."/>
            <person name="Mayjonade B."/>
            <person name="Legrand L."/>
            <person name="Gill N."/>
            <person name="Kane N.C."/>
            <person name="Bowers J.E."/>
            <person name="Hubner S."/>
            <person name="Bellec A."/>
            <person name="Berard A."/>
            <person name="Berges H."/>
            <person name="Blanchet N."/>
            <person name="Boniface M.C."/>
            <person name="Brunel D."/>
            <person name="Catrice O."/>
            <person name="Chaidir N."/>
            <person name="Claudel C."/>
            <person name="Donnadieu C."/>
            <person name="Faraut T."/>
            <person name="Fievet G."/>
            <person name="Helmstetter N."/>
            <person name="King M."/>
            <person name="Knapp S.J."/>
            <person name="Lai Z."/>
            <person name="Le Paslier M.C."/>
            <person name="Lippi Y."/>
            <person name="Lorenzon L."/>
            <person name="Mandel J.R."/>
            <person name="Marage G."/>
            <person name="Marchand G."/>
            <person name="Marquand E."/>
            <person name="Bret-Mestries E."/>
            <person name="Morien E."/>
            <person name="Nambeesan S."/>
            <person name="Nguyen T."/>
            <person name="Pegot-Espagnet P."/>
            <person name="Pouilly N."/>
            <person name="Raftis F."/>
            <person name="Sallet E."/>
            <person name="Schiex T."/>
            <person name="Thomas J."/>
            <person name="Vandecasteele C."/>
            <person name="Vares D."/>
            <person name="Vear F."/>
            <person name="Vautrin S."/>
            <person name="Crespi M."/>
            <person name="Mangin B."/>
            <person name="Burke J.M."/>
            <person name="Salse J."/>
            <person name="Munos S."/>
            <person name="Vincourt P."/>
            <person name="Rieseberg L.H."/>
            <person name="Langlade N.B."/>
        </authorList>
    </citation>
    <scope>NUCLEOTIDE SEQUENCE</scope>
    <source>
        <tissue evidence="2">Leaves</tissue>
    </source>
</reference>
<proteinExistence type="predicted"/>
<accession>A0A9K3H7A3</accession>
<evidence type="ECO:0000313" key="2">
    <source>
        <dbReference type="EMBL" id="KAF5768658.1"/>
    </source>
</evidence>
<dbReference type="Proteomes" id="UP000215914">
    <property type="component" value="Unassembled WGS sequence"/>
</dbReference>
<evidence type="ECO:0000256" key="1">
    <source>
        <dbReference type="SAM" id="MobiDB-lite"/>
    </source>
</evidence>
<dbReference type="AlphaFoldDB" id="A0A9K3H7A3"/>
<feature type="region of interest" description="Disordered" evidence="1">
    <location>
        <begin position="333"/>
        <end position="356"/>
    </location>
</feature>
<dbReference type="Gramene" id="mRNA:HanXRQr2_Chr14g0638971">
    <property type="protein sequence ID" value="CDS:HanXRQr2_Chr14g0638971.1"/>
    <property type="gene ID" value="HanXRQr2_Chr14g0638971"/>
</dbReference>
<dbReference type="EMBL" id="MNCJ02000329">
    <property type="protein sequence ID" value="KAF5768658.1"/>
    <property type="molecule type" value="Genomic_DNA"/>
</dbReference>
<feature type="region of interest" description="Disordered" evidence="1">
    <location>
        <begin position="79"/>
        <end position="103"/>
    </location>
</feature>
<feature type="compositionally biased region" description="Acidic residues" evidence="1">
    <location>
        <begin position="88"/>
        <end position="103"/>
    </location>
</feature>
<keyword evidence="3" id="KW-1185">Reference proteome</keyword>
<reference evidence="2" key="2">
    <citation type="submission" date="2020-06" db="EMBL/GenBank/DDBJ databases">
        <title>Helianthus annuus Genome sequencing and assembly Release 2.</title>
        <authorList>
            <person name="Gouzy J."/>
            <person name="Langlade N."/>
            <person name="Munos S."/>
        </authorList>
    </citation>
    <scope>NUCLEOTIDE SEQUENCE</scope>
    <source>
        <tissue evidence="2">Leaves</tissue>
    </source>
</reference>
<protein>
    <submittedName>
        <fullName evidence="2">Uncharacterized protein</fullName>
    </submittedName>
</protein>
<name>A0A9K3H7A3_HELAN</name>
<comment type="caution">
    <text evidence="2">The sequence shown here is derived from an EMBL/GenBank/DDBJ whole genome shotgun (WGS) entry which is preliminary data.</text>
</comment>
<sequence length="451" mass="51325">MNHMVFSMLNQTSRDNVEIKYQNKKKLEKFRAFAEIQEEAPAQINAIVAEHHDVEIIEALVRTKELVENVDLTGIESEEDVADNRMVDDEERNENVDESEIESEIDAESLIAEPENIEEPVNMSLPHVEPVTTKDTANADDIQEDSTADLPPRKRSRRYPRISGEDNVEVQTTTEIATPVDATQPKFNYILSELNPKIIEFMANERAVMYMPVPKPGEGSSSGPSDVEVLRAAELLQTAAREIEAATKSKQDETHANADSSDSVDLFEENETTILMQRITIFEEDKIFKDAQIASLMEELVVKNQKIHELETNLGALSVVVVDMKQKVEGKFPKEFADPPKETTAKEREKERKEHEDAMNCYFENPPRTANQKPRKKMVVMRNVGAERDLEFGDRPDRYVITTEKAKHGNRLGIHNWAYNDVKGMFIVRRNNGDVEFYTILLHSSLGLQLI</sequence>
<gene>
    <name evidence="2" type="ORF">HanXRQr2_Chr14g0638971</name>
</gene>